<dbReference type="PANTHER" id="PTHR10027:SF10">
    <property type="entry name" value="SLOWPOKE 2, ISOFORM D"/>
    <property type="match status" value="1"/>
</dbReference>
<dbReference type="Pfam" id="PF07885">
    <property type="entry name" value="Ion_trans_2"/>
    <property type="match status" value="1"/>
</dbReference>
<feature type="compositionally biased region" description="Low complexity" evidence="12">
    <location>
        <begin position="9"/>
        <end position="26"/>
    </location>
</feature>
<feature type="domain" description="RCK N-terminal" evidence="16">
    <location>
        <begin position="370"/>
        <end position="453"/>
    </location>
</feature>
<evidence type="ECO:0000256" key="9">
    <source>
        <dbReference type="ARBA" id="ARBA00023136"/>
    </source>
</evidence>
<evidence type="ECO:0000256" key="1">
    <source>
        <dbReference type="ARBA" id="ARBA00004141"/>
    </source>
</evidence>
<evidence type="ECO:0000313" key="17">
    <source>
        <dbReference type="EMBL" id="KAG0300700.1"/>
    </source>
</evidence>
<dbReference type="OrthoDB" id="297496at2759"/>
<evidence type="ECO:0000256" key="6">
    <source>
        <dbReference type="ARBA" id="ARBA00022958"/>
    </source>
</evidence>
<keyword evidence="7 13" id="KW-1133">Transmembrane helix</keyword>
<evidence type="ECO:0000256" key="10">
    <source>
        <dbReference type="ARBA" id="ARBA00023303"/>
    </source>
</evidence>
<organism evidence="17 18">
    <name type="scientific">Linnemannia gamsii</name>
    <dbReference type="NCBI Taxonomy" id="64522"/>
    <lineage>
        <taxon>Eukaryota</taxon>
        <taxon>Fungi</taxon>
        <taxon>Fungi incertae sedis</taxon>
        <taxon>Mucoromycota</taxon>
        <taxon>Mortierellomycotina</taxon>
        <taxon>Mortierellomycetes</taxon>
        <taxon>Mortierellales</taxon>
        <taxon>Mortierellaceae</taxon>
        <taxon>Linnemannia</taxon>
    </lineage>
</organism>
<evidence type="ECO:0000256" key="2">
    <source>
        <dbReference type="ARBA" id="ARBA00022448"/>
    </source>
</evidence>
<keyword evidence="18" id="KW-1185">Reference proteome</keyword>
<feature type="compositionally biased region" description="Basic and acidic residues" evidence="12">
    <location>
        <begin position="756"/>
        <end position="767"/>
    </location>
</feature>
<evidence type="ECO:0000259" key="16">
    <source>
        <dbReference type="Pfam" id="PF22614"/>
    </source>
</evidence>
<dbReference type="GO" id="GO:0016020">
    <property type="term" value="C:membrane"/>
    <property type="evidence" value="ECO:0007669"/>
    <property type="project" value="UniProtKB-SubCell"/>
</dbReference>
<proteinExistence type="predicted"/>
<dbReference type="AlphaFoldDB" id="A0A9P6QW63"/>
<dbReference type="InterPro" id="IPR013099">
    <property type="entry name" value="K_chnl_dom"/>
</dbReference>
<dbReference type="InterPro" id="IPR003929">
    <property type="entry name" value="K_chnl_BK_asu"/>
</dbReference>
<feature type="region of interest" description="Disordered" evidence="12">
    <location>
        <begin position="831"/>
        <end position="900"/>
    </location>
</feature>
<evidence type="ECO:0000256" key="13">
    <source>
        <dbReference type="SAM" id="Phobius"/>
    </source>
</evidence>
<keyword evidence="5" id="KW-0631">Potassium channel</keyword>
<keyword evidence="3" id="KW-0633">Potassium transport</keyword>
<feature type="compositionally biased region" description="Low complexity" evidence="12">
    <location>
        <begin position="874"/>
        <end position="896"/>
    </location>
</feature>
<evidence type="ECO:0000259" key="14">
    <source>
        <dbReference type="Pfam" id="PF03493"/>
    </source>
</evidence>
<keyword evidence="6" id="KW-0630">Potassium</keyword>
<dbReference type="Gene3D" id="1.10.287.70">
    <property type="match status" value="1"/>
</dbReference>
<dbReference type="GO" id="GO:0005267">
    <property type="term" value="F:potassium channel activity"/>
    <property type="evidence" value="ECO:0007669"/>
    <property type="project" value="UniProtKB-KW"/>
</dbReference>
<protein>
    <submittedName>
        <fullName evidence="17">Uncharacterized protein</fullName>
    </submittedName>
</protein>
<dbReference type="PANTHER" id="PTHR10027">
    <property type="entry name" value="CALCIUM-ACTIVATED POTASSIUM CHANNEL ALPHA CHAIN"/>
    <property type="match status" value="1"/>
</dbReference>
<keyword evidence="10" id="KW-0407">Ion channel</keyword>
<dbReference type="InterPro" id="IPR047871">
    <property type="entry name" value="K_chnl_Slo-like"/>
</dbReference>
<dbReference type="Pfam" id="PF22614">
    <property type="entry name" value="Slo-like_RCK"/>
    <property type="match status" value="1"/>
</dbReference>
<comment type="subcellular location">
    <subcellularLocation>
        <location evidence="1">Membrane</location>
        <topology evidence="1">Multi-pass membrane protein</topology>
    </subcellularLocation>
</comment>
<evidence type="ECO:0000256" key="7">
    <source>
        <dbReference type="ARBA" id="ARBA00022989"/>
    </source>
</evidence>
<dbReference type="Pfam" id="PF03493">
    <property type="entry name" value="BK_channel_a"/>
    <property type="match status" value="1"/>
</dbReference>
<evidence type="ECO:0000256" key="8">
    <source>
        <dbReference type="ARBA" id="ARBA00023065"/>
    </source>
</evidence>
<sequence length="946" mass="105621">MSAYSILPTSANNNGSTIGSNGSGAADLTRRGTIKEVPGQTQMVRQESARSTVTLSSFANYSGSISARRSQLHRQNSFGVKPNRFFSFFYWLKDLTTSTDTTDEKITSTVLNVVNVVVDTIFCALYLVEASYLTRPENHEKDWHYIQRSAHLWHILVGIATYNFLTVLCSFIFSDSKIDSLKSVRHIISTVVAIPFIVSVFIEDGQMLYVPYFLQIFALISRVQQALNFYIDMGVSDLPMDPLKSKTIIFVLYIFSLIYCAISAFQVAEYDHLLESEDHNDLLKLLYFVLITMSTIGYGDLTPKNQLGYAIVILLILAVISVFPFMISGIIDALAQAKAGEGIFKAGGNKFMIISGSLHSAQKLANEYSNAAFKIVIFGLSEPSKEVQALLHSARYKNRVVYLKGTPLENKDLDRIQARHAEGIFIIADRNSPFSPQEEDRHNTLSTLAFRNVSDAGIYTYNLLPETEIYQKMAATQVVCADELRQVLLAFNCLQQATATLILNLLHQHRPSEKFTEAWEAEYDDSLGNEFYISYLNPIFDGKPFGFVSWFLYRRFQVILFGVRIRLQSGEYHTALNPGKDYRFQHNEQCIFIAQNPTDLEDINELSEKYLENFLDHLRETQAEDDEDIGADYHAKNFSNALLTLKPRSHCARRRRKTKSAKRAFNGDSVAGMAPYSLHTGRYDLHATMPIITTTEEDEIDCEPEFDLVSGPEDEGEEGAAAEGSSASLLQGSKQPVISDQDSQQSTLRPGSMVDKVVESKSSVIRESRRKSMPPDEQTTELRIGYPTAPYAGAKLPLCILVDPRHAGERKVQDMIISNWNDVLEMRKEKAQEMEAERKAQRPRSSSVSGHDSHSAAAAAAAAASETVGGNYQSSSTTAAPKTKSSSSSKATASTSQQETGHILICSPNFDIFRLICTLRSAHLKQVQDVVILSPRQPNPQEFKTL</sequence>
<dbReference type="EMBL" id="JAAAIN010001718">
    <property type="protein sequence ID" value="KAG0300700.1"/>
    <property type="molecule type" value="Genomic_DNA"/>
</dbReference>
<keyword evidence="9 13" id="KW-0472">Membrane</keyword>
<evidence type="ECO:0000256" key="3">
    <source>
        <dbReference type="ARBA" id="ARBA00022538"/>
    </source>
</evidence>
<accession>A0A9P6QW63</accession>
<keyword evidence="8" id="KW-0406">Ion transport</keyword>
<feature type="non-terminal residue" evidence="17">
    <location>
        <position position="946"/>
    </location>
</feature>
<keyword evidence="4 13" id="KW-0812">Transmembrane</keyword>
<dbReference type="SUPFAM" id="SSF81324">
    <property type="entry name" value="Voltage-gated potassium channels"/>
    <property type="match status" value="1"/>
</dbReference>
<feature type="region of interest" description="Disordered" evidence="12">
    <location>
        <begin position="695"/>
        <end position="783"/>
    </location>
</feature>
<evidence type="ECO:0000259" key="15">
    <source>
        <dbReference type="Pfam" id="PF07885"/>
    </source>
</evidence>
<reference evidence="17" key="1">
    <citation type="journal article" date="2020" name="Fungal Divers.">
        <title>Resolving the Mortierellaceae phylogeny through synthesis of multi-gene phylogenetics and phylogenomics.</title>
        <authorList>
            <person name="Vandepol N."/>
            <person name="Liber J."/>
            <person name="Desiro A."/>
            <person name="Na H."/>
            <person name="Kennedy M."/>
            <person name="Barry K."/>
            <person name="Grigoriev I.V."/>
            <person name="Miller A.N."/>
            <person name="O'Donnell K."/>
            <person name="Stajich J.E."/>
            <person name="Bonito G."/>
        </authorList>
    </citation>
    <scope>NUCLEOTIDE SEQUENCE</scope>
    <source>
        <strain evidence="17">NVP60</strain>
    </source>
</reference>
<dbReference type="Gene3D" id="3.40.50.720">
    <property type="entry name" value="NAD(P)-binding Rossmann-like Domain"/>
    <property type="match status" value="1"/>
</dbReference>
<gene>
    <name evidence="17" type="ORF">BGZ97_003103</name>
</gene>
<evidence type="ECO:0000256" key="5">
    <source>
        <dbReference type="ARBA" id="ARBA00022826"/>
    </source>
</evidence>
<feature type="transmembrane region" description="Helical" evidence="13">
    <location>
        <begin position="152"/>
        <end position="172"/>
    </location>
</feature>
<evidence type="ECO:0000256" key="11">
    <source>
        <dbReference type="ARBA" id="ARBA00034430"/>
    </source>
</evidence>
<feature type="transmembrane region" description="Helical" evidence="13">
    <location>
        <begin position="285"/>
        <end position="301"/>
    </location>
</feature>
<feature type="compositionally biased region" description="Polar residues" evidence="12">
    <location>
        <begin position="729"/>
        <end position="749"/>
    </location>
</feature>
<dbReference type="InterPro" id="IPR003148">
    <property type="entry name" value="RCK_N"/>
</dbReference>
<evidence type="ECO:0000313" key="18">
    <source>
        <dbReference type="Proteomes" id="UP000823405"/>
    </source>
</evidence>
<feature type="transmembrane region" description="Helical" evidence="13">
    <location>
        <begin position="248"/>
        <end position="265"/>
    </location>
</feature>
<name>A0A9P6QW63_9FUNG</name>
<keyword evidence="2" id="KW-0813">Transport</keyword>
<comment type="caution">
    <text evidence="17">The sequence shown here is derived from an EMBL/GenBank/DDBJ whole genome shotgun (WGS) entry which is preliminary data.</text>
</comment>
<feature type="compositionally biased region" description="Acidic residues" evidence="12">
    <location>
        <begin position="695"/>
        <end position="720"/>
    </location>
</feature>
<feature type="transmembrane region" description="Helical" evidence="13">
    <location>
        <begin position="184"/>
        <end position="202"/>
    </location>
</feature>
<feature type="domain" description="Potassium channel" evidence="15">
    <location>
        <begin position="255"/>
        <end position="335"/>
    </location>
</feature>
<feature type="region of interest" description="Disordered" evidence="12">
    <location>
        <begin position="1"/>
        <end position="30"/>
    </location>
</feature>
<feature type="compositionally biased region" description="Low complexity" evidence="12">
    <location>
        <begin position="845"/>
        <end position="865"/>
    </location>
</feature>
<feature type="domain" description="Calcium-activated potassium channel BK alpha subunit" evidence="14">
    <location>
        <begin position="477"/>
        <end position="563"/>
    </location>
</feature>
<dbReference type="Proteomes" id="UP000823405">
    <property type="component" value="Unassembled WGS sequence"/>
</dbReference>
<feature type="compositionally biased region" description="Basic and acidic residues" evidence="12">
    <location>
        <begin position="831"/>
        <end position="840"/>
    </location>
</feature>
<evidence type="ECO:0000256" key="12">
    <source>
        <dbReference type="SAM" id="MobiDB-lite"/>
    </source>
</evidence>
<evidence type="ECO:0000256" key="4">
    <source>
        <dbReference type="ARBA" id="ARBA00022692"/>
    </source>
</evidence>
<feature type="transmembrane region" description="Helical" evidence="13">
    <location>
        <begin position="308"/>
        <end position="327"/>
    </location>
</feature>
<comment type="catalytic activity">
    <reaction evidence="11">
        <text>K(+)(in) = K(+)(out)</text>
        <dbReference type="Rhea" id="RHEA:29463"/>
        <dbReference type="ChEBI" id="CHEBI:29103"/>
    </reaction>
</comment>